<evidence type="ECO:0000256" key="8">
    <source>
        <dbReference type="ARBA" id="ARBA00023224"/>
    </source>
</evidence>
<keyword evidence="6 10" id="KW-0472">Membrane</keyword>
<gene>
    <name evidence="12" type="ORF">D4764_15G0010130</name>
</gene>
<dbReference type="GO" id="GO:0016493">
    <property type="term" value="F:C-C chemokine receptor activity"/>
    <property type="evidence" value="ECO:0007669"/>
    <property type="project" value="TreeGrafter"/>
</dbReference>
<evidence type="ECO:0000256" key="1">
    <source>
        <dbReference type="ARBA" id="ARBA00004651"/>
    </source>
</evidence>
<accession>A0A5C6P3W8</accession>
<dbReference type="PRINTS" id="PR00657">
    <property type="entry name" value="CCCHEMOKINER"/>
</dbReference>
<feature type="domain" description="G-protein coupled receptors family 1 profile" evidence="11">
    <location>
        <begin position="39"/>
        <end position="282"/>
    </location>
</feature>
<dbReference type="EMBL" id="RHFK02000007">
    <property type="protein sequence ID" value="TWW73619.1"/>
    <property type="molecule type" value="Genomic_DNA"/>
</dbReference>
<dbReference type="PRINTS" id="PR00237">
    <property type="entry name" value="GPCRRHODOPSN"/>
</dbReference>
<dbReference type="PROSITE" id="PS00237">
    <property type="entry name" value="G_PROTEIN_RECEP_F1_1"/>
    <property type="match status" value="1"/>
</dbReference>
<evidence type="ECO:0000256" key="3">
    <source>
        <dbReference type="ARBA" id="ARBA00022692"/>
    </source>
</evidence>
<protein>
    <submittedName>
        <fullName evidence="12">C-C chemokine receptor type 2</fullName>
    </submittedName>
</protein>
<evidence type="ECO:0000256" key="5">
    <source>
        <dbReference type="ARBA" id="ARBA00023040"/>
    </source>
</evidence>
<feature type="transmembrane region" description="Helical" evidence="10">
    <location>
        <begin position="95"/>
        <end position="116"/>
    </location>
</feature>
<dbReference type="GO" id="GO:0006955">
    <property type="term" value="P:immune response"/>
    <property type="evidence" value="ECO:0007669"/>
    <property type="project" value="TreeGrafter"/>
</dbReference>
<sequence>MSVEDTDFDNDLAILCDISDLESITGAIFILIFVFSVTGNLLVLAILLFGEKLKNITSLFILNLACSDLVFTLTLPFWAYYQLHHWVFGEYACKLLTAAYIVGVNSSVILLTALTVDRFVTVVLQWPNDPSRRKRFAVGSCTAAWLISAAASVNDAITVKVETQWNNLSSCEDTSPESHVNLGYYLHVSLLFFLPFTIIVFCYSFILKTVLQASKRGTYCTVVMILCIVAAFFICWGPYNILLIVKSFYKPQSCYAEDTLYVAYSVCRIIAYSHCCMNPLLYMIPKTSRKHIWSILCCRNSKERDNVAGQSTTTMHNAAFTVQNSTVFL</sequence>
<dbReference type="GO" id="GO:0060326">
    <property type="term" value="P:cell chemotaxis"/>
    <property type="evidence" value="ECO:0007669"/>
    <property type="project" value="TreeGrafter"/>
</dbReference>
<dbReference type="InterPro" id="IPR017452">
    <property type="entry name" value="GPCR_Rhodpsn_7TM"/>
</dbReference>
<name>A0A5C6P3W8_9TELE</name>
<feature type="transmembrane region" description="Helical" evidence="10">
    <location>
        <begin position="61"/>
        <end position="83"/>
    </location>
</feature>
<evidence type="ECO:0000256" key="2">
    <source>
        <dbReference type="ARBA" id="ARBA00022475"/>
    </source>
</evidence>
<keyword evidence="8 9" id="KW-0807">Transducer</keyword>
<dbReference type="GO" id="GO:0019957">
    <property type="term" value="F:C-C chemokine binding"/>
    <property type="evidence" value="ECO:0007669"/>
    <property type="project" value="TreeGrafter"/>
</dbReference>
<evidence type="ECO:0000313" key="13">
    <source>
        <dbReference type="Proteomes" id="UP000324091"/>
    </source>
</evidence>
<proteinExistence type="inferred from homology"/>
<dbReference type="InterPro" id="IPR050119">
    <property type="entry name" value="CCR1-9-like"/>
</dbReference>
<dbReference type="PANTHER" id="PTHR10489">
    <property type="entry name" value="CELL ADHESION MOLECULE"/>
    <property type="match status" value="1"/>
</dbReference>
<keyword evidence="13" id="KW-1185">Reference proteome</keyword>
<dbReference type="AlphaFoldDB" id="A0A5C6P3W8"/>
<keyword evidence="4 10" id="KW-1133">Transmembrane helix</keyword>
<keyword evidence="5 9" id="KW-0297">G-protein coupled receptor</keyword>
<evidence type="ECO:0000313" key="12">
    <source>
        <dbReference type="EMBL" id="TWW73619.1"/>
    </source>
</evidence>
<keyword evidence="2" id="KW-1003">Cell membrane</keyword>
<feature type="transmembrane region" description="Helical" evidence="10">
    <location>
        <begin position="136"/>
        <end position="153"/>
    </location>
</feature>
<dbReference type="GO" id="GO:0009897">
    <property type="term" value="C:external side of plasma membrane"/>
    <property type="evidence" value="ECO:0007669"/>
    <property type="project" value="TreeGrafter"/>
</dbReference>
<dbReference type="InterPro" id="IPR000276">
    <property type="entry name" value="GPCR_Rhodpsn"/>
</dbReference>
<feature type="transmembrane region" description="Helical" evidence="10">
    <location>
        <begin position="184"/>
        <end position="207"/>
    </location>
</feature>
<feature type="transmembrane region" description="Helical" evidence="10">
    <location>
        <begin position="27"/>
        <end position="49"/>
    </location>
</feature>
<feature type="transmembrane region" description="Helical" evidence="10">
    <location>
        <begin position="219"/>
        <end position="241"/>
    </location>
</feature>
<dbReference type="GO" id="GO:0007204">
    <property type="term" value="P:positive regulation of cytosolic calcium ion concentration"/>
    <property type="evidence" value="ECO:0007669"/>
    <property type="project" value="TreeGrafter"/>
</dbReference>
<dbReference type="PROSITE" id="PS50262">
    <property type="entry name" value="G_PROTEIN_RECEP_F1_2"/>
    <property type="match status" value="1"/>
</dbReference>
<organism evidence="12 13">
    <name type="scientific">Takifugu flavidus</name>
    <name type="common">sansaifugu</name>
    <dbReference type="NCBI Taxonomy" id="433684"/>
    <lineage>
        <taxon>Eukaryota</taxon>
        <taxon>Metazoa</taxon>
        <taxon>Chordata</taxon>
        <taxon>Craniata</taxon>
        <taxon>Vertebrata</taxon>
        <taxon>Euteleostomi</taxon>
        <taxon>Actinopterygii</taxon>
        <taxon>Neopterygii</taxon>
        <taxon>Teleostei</taxon>
        <taxon>Neoteleostei</taxon>
        <taxon>Acanthomorphata</taxon>
        <taxon>Eupercaria</taxon>
        <taxon>Tetraodontiformes</taxon>
        <taxon>Tetradontoidea</taxon>
        <taxon>Tetraodontidae</taxon>
        <taxon>Takifugu</taxon>
    </lineage>
</organism>
<evidence type="ECO:0000256" key="6">
    <source>
        <dbReference type="ARBA" id="ARBA00023136"/>
    </source>
</evidence>
<dbReference type="InterPro" id="IPR000355">
    <property type="entry name" value="Chemokine_rcpt"/>
</dbReference>
<comment type="similarity">
    <text evidence="9">Belongs to the G-protein coupled receptor 1 family.</text>
</comment>
<keyword evidence="7 9" id="KW-0675">Receptor</keyword>
<evidence type="ECO:0000256" key="7">
    <source>
        <dbReference type="ARBA" id="ARBA00023170"/>
    </source>
</evidence>
<dbReference type="GO" id="GO:0019722">
    <property type="term" value="P:calcium-mediated signaling"/>
    <property type="evidence" value="ECO:0007669"/>
    <property type="project" value="TreeGrafter"/>
</dbReference>
<evidence type="ECO:0000256" key="10">
    <source>
        <dbReference type="SAM" id="Phobius"/>
    </source>
</evidence>
<dbReference type="SUPFAM" id="SSF81321">
    <property type="entry name" value="Family A G protein-coupled receptor-like"/>
    <property type="match status" value="1"/>
</dbReference>
<evidence type="ECO:0000256" key="4">
    <source>
        <dbReference type="ARBA" id="ARBA00022989"/>
    </source>
</evidence>
<evidence type="ECO:0000259" key="11">
    <source>
        <dbReference type="PROSITE" id="PS50262"/>
    </source>
</evidence>
<dbReference type="Gene3D" id="1.20.1070.10">
    <property type="entry name" value="Rhodopsin 7-helix transmembrane proteins"/>
    <property type="match status" value="1"/>
</dbReference>
<dbReference type="PANTHER" id="PTHR10489:SF730">
    <property type="entry name" value="CHEMOKINE XC RECEPTOR 1"/>
    <property type="match status" value="1"/>
</dbReference>
<keyword evidence="3 9" id="KW-0812">Transmembrane</keyword>
<feature type="transmembrane region" description="Helical" evidence="10">
    <location>
        <begin position="261"/>
        <end position="284"/>
    </location>
</feature>
<comment type="subcellular location">
    <subcellularLocation>
        <location evidence="1">Cell membrane</location>
        <topology evidence="1">Multi-pass membrane protein</topology>
    </subcellularLocation>
</comment>
<comment type="caution">
    <text evidence="12">The sequence shown here is derived from an EMBL/GenBank/DDBJ whole genome shotgun (WGS) entry which is preliminary data.</text>
</comment>
<dbReference type="Proteomes" id="UP000324091">
    <property type="component" value="Chromosome 15"/>
</dbReference>
<reference evidence="12 13" key="1">
    <citation type="submission" date="2019-04" db="EMBL/GenBank/DDBJ databases">
        <title>Chromosome genome assembly for Takifugu flavidus.</title>
        <authorList>
            <person name="Xiao S."/>
        </authorList>
    </citation>
    <scope>NUCLEOTIDE SEQUENCE [LARGE SCALE GENOMIC DNA]</scope>
    <source>
        <strain evidence="12">HTHZ2018</strain>
        <tissue evidence="12">Muscle</tissue>
    </source>
</reference>
<dbReference type="Pfam" id="PF00001">
    <property type="entry name" value="7tm_1"/>
    <property type="match status" value="1"/>
</dbReference>
<evidence type="ECO:0000256" key="9">
    <source>
        <dbReference type="RuleBase" id="RU000688"/>
    </source>
</evidence>